<proteinExistence type="predicted"/>
<dbReference type="Proteomes" id="UP001229421">
    <property type="component" value="Unassembled WGS sequence"/>
</dbReference>
<sequence length="82" mass="9249">MVVVVAFNLKPLGEKVVMKLVVVNGDEGGGYGEDEEEDDVGYWATSNMGYELNLFTSHATVHTCTKTLYHQFIIIFNNQHHF</sequence>
<evidence type="ECO:0000313" key="2">
    <source>
        <dbReference type="Proteomes" id="UP001229421"/>
    </source>
</evidence>
<name>A0AAD8KNJ0_TARER</name>
<gene>
    <name evidence="1" type="ORF">QVD17_15000</name>
</gene>
<dbReference type="EMBL" id="JAUHHV010000004">
    <property type="protein sequence ID" value="KAK1426329.1"/>
    <property type="molecule type" value="Genomic_DNA"/>
</dbReference>
<accession>A0AAD8KNJ0</accession>
<evidence type="ECO:0000313" key="1">
    <source>
        <dbReference type="EMBL" id="KAK1426329.1"/>
    </source>
</evidence>
<reference evidence="1" key="1">
    <citation type="journal article" date="2023" name="bioRxiv">
        <title>Improved chromosome-level genome assembly for marigold (Tagetes erecta).</title>
        <authorList>
            <person name="Jiang F."/>
            <person name="Yuan L."/>
            <person name="Wang S."/>
            <person name="Wang H."/>
            <person name="Xu D."/>
            <person name="Wang A."/>
            <person name="Fan W."/>
        </authorList>
    </citation>
    <scope>NUCLEOTIDE SEQUENCE</scope>
    <source>
        <strain evidence="1">WSJ</strain>
        <tissue evidence="1">Leaf</tissue>
    </source>
</reference>
<keyword evidence="2" id="KW-1185">Reference proteome</keyword>
<protein>
    <submittedName>
        <fullName evidence="1">Uncharacterized protein</fullName>
    </submittedName>
</protein>
<comment type="caution">
    <text evidence="1">The sequence shown here is derived from an EMBL/GenBank/DDBJ whole genome shotgun (WGS) entry which is preliminary data.</text>
</comment>
<organism evidence="1 2">
    <name type="scientific">Tagetes erecta</name>
    <name type="common">African marigold</name>
    <dbReference type="NCBI Taxonomy" id="13708"/>
    <lineage>
        <taxon>Eukaryota</taxon>
        <taxon>Viridiplantae</taxon>
        <taxon>Streptophyta</taxon>
        <taxon>Embryophyta</taxon>
        <taxon>Tracheophyta</taxon>
        <taxon>Spermatophyta</taxon>
        <taxon>Magnoliopsida</taxon>
        <taxon>eudicotyledons</taxon>
        <taxon>Gunneridae</taxon>
        <taxon>Pentapetalae</taxon>
        <taxon>asterids</taxon>
        <taxon>campanulids</taxon>
        <taxon>Asterales</taxon>
        <taxon>Asteraceae</taxon>
        <taxon>Asteroideae</taxon>
        <taxon>Heliantheae alliance</taxon>
        <taxon>Tageteae</taxon>
        <taxon>Tagetes</taxon>
    </lineage>
</organism>
<dbReference type="AlphaFoldDB" id="A0AAD8KNJ0"/>